<keyword evidence="20" id="KW-1185">Reference proteome</keyword>
<evidence type="ECO:0000256" key="1">
    <source>
        <dbReference type="ARBA" id="ARBA00004571"/>
    </source>
</evidence>
<dbReference type="AlphaFoldDB" id="A0A9X2HH56"/>
<evidence type="ECO:0000256" key="14">
    <source>
        <dbReference type="PROSITE-ProRule" id="PRU01360"/>
    </source>
</evidence>
<keyword evidence="4 14" id="KW-1134">Transmembrane beta strand</keyword>
<feature type="chain" id="PRO_5040728864" evidence="16">
    <location>
        <begin position="37"/>
        <end position="729"/>
    </location>
</feature>
<accession>A0A9X2HH56</accession>
<evidence type="ECO:0000313" key="19">
    <source>
        <dbReference type="EMBL" id="MCP3729842.1"/>
    </source>
</evidence>
<dbReference type="InterPro" id="IPR036942">
    <property type="entry name" value="Beta-barrel_TonB_sf"/>
</dbReference>
<dbReference type="GO" id="GO:0038023">
    <property type="term" value="F:signaling receptor activity"/>
    <property type="evidence" value="ECO:0007669"/>
    <property type="project" value="InterPro"/>
</dbReference>
<sequence length="729" mass="79397">MELRIQPQSRLLQSCSRAVIAGAAFAAASLAGPALAQDSEPTRDDEILVIGKNYVDTNPVSKDKAPLIEVPQSISVISRDRIDLLGWTKTEQTVRYISGVVGEGFGPDERGSSLRIRAFTPDQFVDGVLSPVGALRNTNIDLYLMERVEILKGPNSAFYGQVPPGGIYNLTTRRPQSEFSAELRGTVGSYELKQGSADITGPLNASKTLMFRMTGTAYDKQHQVDGAFAYRWAGLASLAFEPDADTSILLTGLYQRDGSCCTLQFLPYFGTQAPNPNGVIPRERASGQPDFAGNFLRQFDVGYLFDHKFSNLLSVSQTVKYGEYVFDAVSVFASSMAANLRTVNRTGSASKSTTARWTVDTRTNWTFGTGPLSHELTLGFDFYSAYIPSVSGTNTAAAIDIFAPVYPANSSIVIPTLTSRTLQKQTQFGWYGQDRIKVGDFVLTAGARHDTVDGFTRNLINNVRTRQHNEAWSYRVGANYVTSIGLAPYVGYSRSFSPIFGTDFFGTPFQPQTSTQIEAGLKYDVKGMGGDSRIFLSAAAFEYNIDNVLTNDPDPTHTGFQVQSGKSRMRGIELEGSGRLANGLTFNLAFTWADPIVTATNAPNTVLTPPGQPALPGIPILGKRLPAIPETQASAFIDYTFPDGPFEGFGIGAGARYTSNKYGDAANYFMVPAVTIFDAVAHYRVDDWSFYLNANNVFDKNYIAICTSFIGCSYGAARVITFSVAKKFR</sequence>
<reference evidence="19" key="1">
    <citation type="submission" date="2022-05" db="EMBL/GenBank/DDBJ databases">
        <title>Sphingomonas sp. strain MG17 Genome sequencing and assembly.</title>
        <authorList>
            <person name="Kim I."/>
        </authorList>
    </citation>
    <scope>NUCLEOTIDE SEQUENCE</scope>
    <source>
        <strain evidence="19">MG17</strain>
    </source>
</reference>
<dbReference type="RefSeq" id="WP_254291938.1">
    <property type="nucleotide sequence ID" value="NZ_JAMLDX010000003.1"/>
</dbReference>
<keyword evidence="6 14" id="KW-0812">Transmembrane</keyword>
<keyword evidence="11 14" id="KW-0472">Membrane</keyword>
<dbReference type="PANTHER" id="PTHR32552">
    <property type="entry name" value="FERRICHROME IRON RECEPTOR-RELATED"/>
    <property type="match status" value="1"/>
</dbReference>
<keyword evidence="5" id="KW-0410">Iron transport</keyword>
<keyword evidence="7 16" id="KW-0732">Signal</keyword>
<evidence type="ECO:0000256" key="4">
    <source>
        <dbReference type="ARBA" id="ARBA00022452"/>
    </source>
</evidence>
<evidence type="ECO:0000256" key="12">
    <source>
        <dbReference type="ARBA" id="ARBA00023170"/>
    </source>
</evidence>
<dbReference type="InterPro" id="IPR037066">
    <property type="entry name" value="Plug_dom_sf"/>
</dbReference>
<keyword evidence="12 19" id="KW-0675">Receptor</keyword>
<proteinExistence type="inferred from homology"/>
<evidence type="ECO:0000256" key="11">
    <source>
        <dbReference type="ARBA" id="ARBA00023136"/>
    </source>
</evidence>
<keyword evidence="3 14" id="KW-0813">Transport</keyword>
<dbReference type="GO" id="GO:0015891">
    <property type="term" value="P:siderophore transport"/>
    <property type="evidence" value="ECO:0007669"/>
    <property type="project" value="InterPro"/>
</dbReference>
<keyword evidence="13 14" id="KW-0998">Cell outer membrane</keyword>
<feature type="domain" description="TonB-dependent receptor plug" evidence="18">
    <location>
        <begin position="67"/>
        <end position="167"/>
    </location>
</feature>
<dbReference type="SUPFAM" id="SSF56935">
    <property type="entry name" value="Porins"/>
    <property type="match status" value="1"/>
</dbReference>
<evidence type="ECO:0000256" key="7">
    <source>
        <dbReference type="ARBA" id="ARBA00022729"/>
    </source>
</evidence>
<dbReference type="PROSITE" id="PS52016">
    <property type="entry name" value="TONB_DEPENDENT_REC_3"/>
    <property type="match status" value="1"/>
</dbReference>
<dbReference type="Pfam" id="PF00593">
    <property type="entry name" value="TonB_dep_Rec_b-barrel"/>
    <property type="match status" value="1"/>
</dbReference>
<comment type="subcellular location">
    <subcellularLocation>
        <location evidence="1 14">Cell outer membrane</location>
        <topology evidence="1 14">Multi-pass membrane protein</topology>
    </subcellularLocation>
</comment>
<keyword evidence="9" id="KW-0406">Ion transport</keyword>
<keyword evidence="10 15" id="KW-0798">TonB box</keyword>
<dbReference type="InterPro" id="IPR010105">
    <property type="entry name" value="TonB_sidphr_rcpt"/>
</dbReference>
<evidence type="ECO:0000259" key="17">
    <source>
        <dbReference type="Pfam" id="PF00593"/>
    </source>
</evidence>
<dbReference type="PANTHER" id="PTHR32552:SF68">
    <property type="entry name" value="FERRICHROME OUTER MEMBRANE TRANSPORTER_PHAGE RECEPTOR"/>
    <property type="match status" value="1"/>
</dbReference>
<dbReference type="Proteomes" id="UP001139451">
    <property type="component" value="Unassembled WGS sequence"/>
</dbReference>
<comment type="caution">
    <text evidence="19">The sequence shown here is derived from an EMBL/GenBank/DDBJ whole genome shotgun (WGS) entry which is preliminary data.</text>
</comment>
<dbReference type="Gene3D" id="2.40.170.20">
    <property type="entry name" value="TonB-dependent receptor, beta-barrel domain"/>
    <property type="match status" value="1"/>
</dbReference>
<dbReference type="InterPro" id="IPR000531">
    <property type="entry name" value="Beta-barrel_TonB"/>
</dbReference>
<dbReference type="NCBIfam" id="TIGR01783">
    <property type="entry name" value="TonB-siderophor"/>
    <property type="match status" value="1"/>
</dbReference>
<feature type="signal peptide" evidence="16">
    <location>
        <begin position="1"/>
        <end position="36"/>
    </location>
</feature>
<dbReference type="EMBL" id="JAMLDX010000003">
    <property type="protein sequence ID" value="MCP3729842.1"/>
    <property type="molecule type" value="Genomic_DNA"/>
</dbReference>
<dbReference type="GO" id="GO:0009279">
    <property type="term" value="C:cell outer membrane"/>
    <property type="evidence" value="ECO:0007669"/>
    <property type="project" value="UniProtKB-SubCell"/>
</dbReference>
<evidence type="ECO:0000256" key="8">
    <source>
        <dbReference type="ARBA" id="ARBA00023004"/>
    </source>
</evidence>
<evidence type="ECO:0000256" key="6">
    <source>
        <dbReference type="ARBA" id="ARBA00022692"/>
    </source>
</evidence>
<evidence type="ECO:0000256" key="2">
    <source>
        <dbReference type="ARBA" id="ARBA00009810"/>
    </source>
</evidence>
<keyword evidence="8" id="KW-0408">Iron</keyword>
<evidence type="ECO:0000259" key="18">
    <source>
        <dbReference type="Pfam" id="PF07715"/>
    </source>
</evidence>
<gene>
    <name evidence="19" type="ORF">M9978_05300</name>
</gene>
<dbReference type="Gene3D" id="2.170.130.10">
    <property type="entry name" value="TonB-dependent receptor, plug domain"/>
    <property type="match status" value="1"/>
</dbReference>
<evidence type="ECO:0000256" key="13">
    <source>
        <dbReference type="ARBA" id="ARBA00023237"/>
    </source>
</evidence>
<evidence type="ECO:0000256" key="15">
    <source>
        <dbReference type="RuleBase" id="RU003357"/>
    </source>
</evidence>
<evidence type="ECO:0000256" key="16">
    <source>
        <dbReference type="SAM" id="SignalP"/>
    </source>
</evidence>
<feature type="domain" description="TonB-dependent receptor-like beta-barrel" evidence="17">
    <location>
        <begin position="269"/>
        <end position="697"/>
    </location>
</feature>
<evidence type="ECO:0000256" key="5">
    <source>
        <dbReference type="ARBA" id="ARBA00022496"/>
    </source>
</evidence>
<name>A0A9X2HH56_9SPHN</name>
<evidence type="ECO:0000256" key="3">
    <source>
        <dbReference type="ARBA" id="ARBA00022448"/>
    </source>
</evidence>
<organism evidence="19 20">
    <name type="scientific">Sphingomonas tagetis</name>
    <dbReference type="NCBI Taxonomy" id="2949092"/>
    <lineage>
        <taxon>Bacteria</taxon>
        <taxon>Pseudomonadati</taxon>
        <taxon>Pseudomonadota</taxon>
        <taxon>Alphaproteobacteria</taxon>
        <taxon>Sphingomonadales</taxon>
        <taxon>Sphingomonadaceae</taxon>
        <taxon>Sphingomonas</taxon>
    </lineage>
</organism>
<dbReference type="Pfam" id="PF07715">
    <property type="entry name" value="Plug"/>
    <property type="match status" value="1"/>
</dbReference>
<evidence type="ECO:0000256" key="9">
    <source>
        <dbReference type="ARBA" id="ARBA00023065"/>
    </source>
</evidence>
<protein>
    <submittedName>
        <fullName evidence="19">TonB-dependent siderophore receptor</fullName>
    </submittedName>
</protein>
<dbReference type="GO" id="GO:0015344">
    <property type="term" value="F:siderophore uptake transmembrane transporter activity"/>
    <property type="evidence" value="ECO:0007669"/>
    <property type="project" value="TreeGrafter"/>
</dbReference>
<evidence type="ECO:0000313" key="20">
    <source>
        <dbReference type="Proteomes" id="UP001139451"/>
    </source>
</evidence>
<dbReference type="InterPro" id="IPR039426">
    <property type="entry name" value="TonB-dep_rcpt-like"/>
</dbReference>
<evidence type="ECO:0000256" key="10">
    <source>
        <dbReference type="ARBA" id="ARBA00023077"/>
    </source>
</evidence>
<dbReference type="InterPro" id="IPR012910">
    <property type="entry name" value="Plug_dom"/>
</dbReference>
<comment type="similarity">
    <text evidence="2 14 15">Belongs to the TonB-dependent receptor family.</text>
</comment>
<dbReference type="CDD" id="cd01347">
    <property type="entry name" value="ligand_gated_channel"/>
    <property type="match status" value="1"/>
</dbReference>